<keyword evidence="1" id="KW-1133">Transmembrane helix</keyword>
<proteinExistence type="predicted"/>
<keyword evidence="1" id="KW-0812">Transmembrane</keyword>
<feature type="transmembrane region" description="Helical" evidence="1">
    <location>
        <begin position="649"/>
        <end position="672"/>
    </location>
</feature>
<feature type="transmembrane region" description="Helical" evidence="1">
    <location>
        <begin position="319"/>
        <end position="341"/>
    </location>
</feature>
<evidence type="ECO:0000313" key="3">
    <source>
        <dbReference type="Proteomes" id="UP000198287"/>
    </source>
</evidence>
<dbReference type="EMBL" id="LNIX01000004">
    <property type="protein sequence ID" value="OXA55744.1"/>
    <property type="molecule type" value="Genomic_DNA"/>
</dbReference>
<organism evidence="2 3">
    <name type="scientific">Folsomia candida</name>
    <name type="common">Springtail</name>
    <dbReference type="NCBI Taxonomy" id="158441"/>
    <lineage>
        <taxon>Eukaryota</taxon>
        <taxon>Metazoa</taxon>
        <taxon>Ecdysozoa</taxon>
        <taxon>Arthropoda</taxon>
        <taxon>Hexapoda</taxon>
        <taxon>Collembola</taxon>
        <taxon>Entomobryomorpha</taxon>
        <taxon>Isotomoidea</taxon>
        <taxon>Isotomidae</taxon>
        <taxon>Proisotominae</taxon>
        <taxon>Folsomia</taxon>
    </lineage>
</organism>
<feature type="transmembrane region" description="Helical" evidence="1">
    <location>
        <begin position="377"/>
        <end position="399"/>
    </location>
</feature>
<comment type="caution">
    <text evidence="2">The sequence shown here is derived from an EMBL/GenBank/DDBJ whole genome shotgun (WGS) entry which is preliminary data.</text>
</comment>
<keyword evidence="1" id="KW-0472">Membrane</keyword>
<sequence length="690" mass="80224">MNSPSAISSSDVQIADYVKVFENCINILILSINIKLDKTPVVITNSINQQSKLIYTKLSVQPRKTPSLHCWAVFEFPPPRENVRSYFEEEGNNLIKSLVSPQYVILLTNSKFNLQRKIGNLTHHIGSLFGRDILILDITLDPDGIIWPTPKNRIELYYHNIYHHDSLLLVGQPSKPWYNVNCSIVEKHLCFSKLQGIRKKVRNMNKYFWRMKRIYNLEDAKLEHNLKNWYDKGSKELKMKEVSGLENIDQFVQFWLIQDANEYAHLNLSAIYTSPKIGKFGLHSYPFVIQQVQTFSFLSCHKVRPETFIMSSLISPFDLASWVCIVLTLLIVVLILTALVVPPGLNGVRVAIGICLENSVLDKLNSFQSRFPGQGDILGVHLLIGMWVVLTGTVLTNWYKTILTMEMIVPATYHTPWESLFDIEELQVLLPFNFPNPIGKIPLEYRYMYFLLQIYELFVPQNVPIGSEGWNLMPAGYKRMSRLFRDMFHLSRYEMQEKDGENQFDAFARIEQKMYNDTIAMSPLKPIDYRETERFLTTLSTCDKIGFWDTKENIDSLLPFVNDNPNGQKYLRVVETYITVITGWPNFQILENYAEKRLKIMISSGIYAHWEGWLRLMSRPPKLFHHYANWTHPRFDAESQLTPESKIVAGFYLFGICITGCLFCLLFETALLRRNSKKARTITFEFKYLE</sequence>
<dbReference type="AlphaFoldDB" id="A0A226EF88"/>
<keyword evidence="3" id="KW-1185">Reference proteome</keyword>
<accession>A0A226EF88</accession>
<gene>
    <name evidence="2" type="ORF">Fcan01_08631</name>
</gene>
<evidence type="ECO:0000256" key="1">
    <source>
        <dbReference type="SAM" id="Phobius"/>
    </source>
</evidence>
<evidence type="ECO:0000313" key="2">
    <source>
        <dbReference type="EMBL" id="OXA55744.1"/>
    </source>
</evidence>
<name>A0A226EF88_FOLCA</name>
<dbReference type="Proteomes" id="UP000198287">
    <property type="component" value="Unassembled WGS sequence"/>
</dbReference>
<reference evidence="2 3" key="1">
    <citation type="submission" date="2015-12" db="EMBL/GenBank/DDBJ databases">
        <title>The genome of Folsomia candida.</title>
        <authorList>
            <person name="Faddeeva A."/>
            <person name="Derks M.F."/>
            <person name="Anvar Y."/>
            <person name="Smit S."/>
            <person name="Van Straalen N."/>
            <person name="Roelofs D."/>
        </authorList>
    </citation>
    <scope>NUCLEOTIDE SEQUENCE [LARGE SCALE GENOMIC DNA]</scope>
    <source>
        <strain evidence="2 3">VU population</strain>
        <tissue evidence="2">Whole body</tissue>
    </source>
</reference>
<protein>
    <submittedName>
        <fullName evidence="2">Uncharacterized protein</fullName>
    </submittedName>
</protein>